<evidence type="ECO:0000313" key="3">
    <source>
        <dbReference type="EMBL" id="GAH67309.1"/>
    </source>
</evidence>
<gene>
    <name evidence="3" type="ORF">S03H2_48798</name>
</gene>
<dbReference type="AlphaFoldDB" id="X1IMG4"/>
<protein>
    <recommendedName>
        <fullName evidence="2">HEPN domain-containing protein</fullName>
    </recommendedName>
</protein>
<dbReference type="InterPro" id="IPR052226">
    <property type="entry name" value="UPF0332_toxin"/>
</dbReference>
<feature type="non-terminal residue" evidence="3">
    <location>
        <position position="1"/>
    </location>
</feature>
<name>X1IMG4_9ZZZZ</name>
<dbReference type="Pfam" id="PF05168">
    <property type="entry name" value="HEPN"/>
    <property type="match status" value="1"/>
</dbReference>
<comment type="caution">
    <text evidence="3">The sequence shown here is derived from an EMBL/GenBank/DDBJ whole genome shotgun (WGS) entry which is preliminary data.</text>
</comment>
<accession>X1IMG4</accession>
<dbReference type="PANTHER" id="PTHR36565:SF1">
    <property type="entry name" value="UPF0332 PROTEIN TM_1000"/>
    <property type="match status" value="1"/>
</dbReference>
<sequence>DALSRLYYALFHTMTALLLTEGVEPRRHRALPGMLGSKLSSSGLLTPADIAAVSRAATYRDLADYERTWEATSDVTDAAFAEIEPIMDRTRAYLAAKGWTST</sequence>
<feature type="domain" description="HEPN" evidence="2">
    <location>
        <begin position="2"/>
        <end position="88"/>
    </location>
</feature>
<comment type="similarity">
    <text evidence="1">Belongs to the UPF0332 family.</text>
</comment>
<evidence type="ECO:0000259" key="2">
    <source>
        <dbReference type="Pfam" id="PF05168"/>
    </source>
</evidence>
<dbReference type="EMBL" id="BARU01030792">
    <property type="protein sequence ID" value="GAH67309.1"/>
    <property type="molecule type" value="Genomic_DNA"/>
</dbReference>
<organism evidence="3">
    <name type="scientific">marine sediment metagenome</name>
    <dbReference type="NCBI Taxonomy" id="412755"/>
    <lineage>
        <taxon>unclassified sequences</taxon>
        <taxon>metagenomes</taxon>
        <taxon>ecological metagenomes</taxon>
    </lineage>
</organism>
<dbReference type="PANTHER" id="PTHR36565">
    <property type="entry name" value="UPF0332 PROTEIN TM_1000"/>
    <property type="match status" value="1"/>
</dbReference>
<proteinExistence type="inferred from homology"/>
<dbReference type="Gene3D" id="1.20.120.330">
    <property type="entry name" value="Nucleotidyltransferases domain 2"/>
    <property type="match status" value="1"/>
</dbReference>
<dbReference type="InterPro" id="IPR007842">
    <property type="entry name" value="HEPN_dom"/>
</dbReference>
<evidence type="ECO:0000256" key="1">
    <source>
        <dbReference type="ARBA" id="ARBA00038248"/>
    </source>
</evidence>
<reference evidence="3" key="1">
    <citation type="journal article" date="2014" name="Front. Microbiol.">
        <title>High frequency of phylogenetically diverse reductive dehalogenase-homologous genes in deep subseafloor sedimentary metagenomes.</title>
        <authorList>
            <person name="Kawai M."/>
            <person name="Futagami T."/>
            <person name="Toyoda A."/>
            <person name="Takaki Y."/>
            <person name="Nishi S."/>
            <person name="Hori S."/>
            <person name="Arai W."/>
            <person name="Tsubouchi T."/>
            <person name="Morono Y."/>
            <person name="Uchiyama I."/>
            <person name="Ito T."/>
            <person name="Fujiyama A."/>
            <person name="Inagaki F."/>
            <person name="Takami H."/>
        </authorList>
    </citation>
    <scope>NUCLEOTIDE SEQUENCE</scope>
    <source>
        <strain evidence="3">Expedition CK06-06</strain>
    </source>
</reference>